<dbReference type="EMBL" id="MPJD01000005">
    <property type="protein sequence ID" value="OKA28090.1"/>
    <property type="molecule type" value="Genomic_DNA"/>
</dbReference>
<evidence type="ECO:0000313" key="1">
    <source>
        <dbReference type="EMBL" id="OKA28090.1"/>
    </source>
</evidence>
<sequence>MDVQPLHECDRKWLPLEQQITIAGRMMSRLGDTCYQVIAASVDEMCSSGRIVKYLKAMLGSPKA</sequence>
<dbReference type="AlphaFoldDB" id="A0A854A3U1"/>
<gene>
    <name evidence="1" type="ORF">BOH74_03820</name>
</gene>
<proteinExistence type="predicted"/>
<comment type="caution">
    <text evidence="1">The sequence shown here is derived from an EMBL/GenBank/DDBJ whole genome shotgun (WGS) entry which is preliminary data.</text>
</comment>
<name>A0A854A3U1_9PSED</name>
<dbReference type="Proteomes" id="UP000185990">
    <property type="component" value="Unassembled WGS sequence"/>
</dbReference>
<evidence type="ECO:0000313" key="2">
    <source>
        <dbReference type="Proteomes" id="UP000185990"/>
    </source>
</evidence>
<accession>A0A854A3U1</accession>
<organism evidence="1 2">
    <name type="scientific">Pseudomonas versuta</name>
    <dbReference type="NCBI Taxonomy" id="1788301"/>
    <lineage>
        <taxon>Bacteria</taxon>
        <taxon>Pseudomonadati</taxon>
        <taxon>Pseudomonadota</taxon>
        <taxon>Gammaproteobacteria</taxon>
        <taxon>Pseudomonadales</taxon>
        <taxon>Pseudomonadaceae</taxon>
        <taxon>Pseudomonas</taxon>
    </lineage>
</organism>
<reference evidence="1 2" key="1">
    <citation type="submission" date="2016-11" db="EMBL/GenBank/DDBJ databases">
        <title>Draft genome of Pseudomonas versuta A4R1.12.</title>
        <authorList>
            <person name="See-Too W.-S."/>
        </authorList>
    </citation>
    <scope>NUCLEOTIDE SEQUENCE [LARGE SCALE GENOMIC DNA]</scope>
    <source>
        <strain evidence="1 2">A4R1.12</strain>
    </source>
</reference>
<protein>
    <submittedName>
        <fullName evidence="1">Uncharacterized protein</fullName>
    </submittedName>
</protein>